<dbReference type="AlphaFoldDB" id="A0A9P4LE62"/>
<accession>A0A9P4LE62</accession>
<dbReference type="CDD" id="cd20273">
    <property type="entry name" value="Complex1_LYR_unchar"/>
    <property type="match status" value="1"/>
</dbReference>
<evidence type="ECO:0000256" key="1">
    <source>
        <dbReference type="SAM" id="MobiDB-lite"/>
    </source>
</evidence>
<dbReference type="EMBL" id="ML976614">
    <property type="protein sequence ID" value="KAF1850804.1"/>
    <property type="molecule type" value="Genomic_DNA"/>
</dbReference>
<feature type="region of interest" description="Disordered" evidence="1">
    <location>
        <begin position="432"/>
        <end position="451"/>
    </location>
</feature>
<sequence length="451" mass="52364">MPAPFQPGASHLKSIHLLRALLREASYLPDAAARGYFRQYIVNRYKAYQPRHNATASFDVQAVEKYRHRSFKRRQVAIINERTRPLLRKGQKGLNFLRRANQGELPCLQKVLFFAYGRIGRRKYALLESLLKPDPFMDGDAGPLPDVEEPAPLQKLYYSNKRYLQYFDAPRPTIKKRLTIDISDRYSRLRTVLKSQHQQGISIHRELKGPAFITPINNVWERSMPIKRAINNVRRWYAETMTRLLPPLPNDEWDNMHAMILKERHISFAKQRKPGLALHPESVSDEERFATSVEQGLALDRPSRADKPAGMHRPHTINAKFMRRLYTKILTLCCKLEYDYEHKSWRAIWGDPMNRISPKIYAVPIDESLFAGVDARGQAPKTPKKPTNDAGPKIPPRNAKDEYVHFPFFAEYLPKDHPIRRELDAWKRKRAAAASESEFKSVATSKLRPRP</sequence>
<feature type="region of interest" description="Disordered" evidence="1">
    <location>
        <begin position="376"/>
        <end position="399"/>
    </location>
</feature>
<reference evidence="3" key="1">
    <citation type="submission" date="2020-01" db="EMBL/GenBank/DDBJ databases">
        <authorList>
            <consortium name="DOE Joint Genome Institute"/>
            <person name="Haridas S."/>
            <person name="Albert R."/>
            <person name="Binder M."/>
            <person name="Bloem J."/>
            <person name="Labutti K."/>
            <person name="Salamov A."/>
            <person name="Andreopoulos B."/>
            <person name="Baker S.E."/>
            <person name="Barry K."/>
            <person name="Bills G."/>
            <person name="Bluhm B.H."/>
            <person name="Cannon C."/>
            <person name="Castanera R."/>
            <person name="Culley D.E."/>
            <person name="Daum C."/>
            <person name="Ezra D."/>
            <person name="Gonzalez J.B."/>
            <person name="Henrissat B."/>
            <person name="Kuo A."/>
            <person name="Liang C."/>
            <person name="Lipzen A."/>
            <person name="Lutzoni F."/>
            <person name="Magnuson J."/>
            <person name="Mondo S."/>
            <person name="Nolan M."/>
            <person name="Ohm R."/>
            <person name="Pangilinan J."/>
            <person name="Park H.-J."/>
            <person name="Ramirez L."/>
            <person name="Alfaro M."/>
            <person name="Sun H."/>
            <person name="Tritt A."/>
            <person name="Yoshinaga Y."/>
            <person name="Zwiers L.-H."/>
            <person name="Turgeon B.G."/>
            <person name="Goodwin S.B."/>
            <person name="Spatafora J.W."/>
            <person name="Crous P.W."/>
            <person name="Grigoriev I.V."/>
        </authorList>
    </citation>
    <scope>NUCLEOTIDE SEQUENCE</scope>
    <source>
        <strain evidence="3">CBS 394.84</strain>
    </source>
</reference>
<protein>
    <recommendedName>
        <fullName evidence="2">LYR motif-containing protein Cup1-like N-terminal domain-containing protein</fullName>
    </recommendedName>
</protein>
<proteinExistence type="predicted"/>
<keyword evidence="4" id="KW-1185">Reference proteome</keyword>
<evidence type="ECO:0000313" key="3">
    <source>
        <dbReference type="EMBL" id="KAF1850804.1"/>
    </source>
</evidence>
<evidence type="ECO:0000259" key="2">
    <source>
        <dbReference type="Pfam" id="PF20263"/>
    </source>
</evidence>
<dbReference type="RefSeq" id="XP_040793367.1">
    <property type="nucleotide sequence ID" value="XM_040927288.1"/>
</dbReference>
<dbReference type="Proteomes" id="UP000800039">
    <property type="component" value="Unassembled WGS sequence"/>
</dbReference>
<dbReference type="GeneID" id="63844541"/>
<comment type="caution">
    <text evidence="3">The sequence shown here is derived from an EMBL/GenBank/DDBJ whole genome shotgun (WGS) entry which is preliminary data.</text>
</comment>
<dbReference type="InterPro" id="IPR046896">
    <property type="entry name" value="Cup1-like_N"/>
</dbReference>
<dbReference type="OrthoDB" id="5521299at2759"/>
<dbReference type="Pfam" id="PF20263">
    <property type="entry name" value="LYRM2-like"/>
    <property type="match status" value="1"/>
</dbReference>
<organism evidence="3 4">
    <name type="scientific">Cucurbitaria berberidis CBS 394.84</name>
    <dbReference type="NCBI Taxonomy" id="1168544"/>
    <lineage>
        <taxon>Eukaryota</taxon>
        <taxon>Fungi</taxon>
        <taxon>Dikarya</taxon>
        <taxon>Ascomycota</taxon>
        <taxon>Pezizomycotina</taxon>
        <taxon>Dothideomycetes</taxon>
        <taxon>Pleosporomycetidae</taxon>
        <taxon>Pleosporales</taxon>
        <taxon>Pleosporineae</taxon>
        <taxon>Cucurbitariaceae</taxon>
        <taxon>Cucurbitaria</taxon>
    </lineage>
</organism>
<feature type="domain" description="LYR motif-containing protein Cup1-like N-terminal" evidence="2">
    <location>
        <begin position="17"/>
        <end position="127"/>
    </location>
</feature>
<evidence type="ECO:0000313" key="4">
    <source>
        <dbReference type="Proteomes" id="UP000800039"/>
    </source>
</evidence>
<name>A0A9P4LE62_9PLEO</name>
<gene>
    <name evidence="3" type="ORF">K460DRAFT_22360</name>
</gene>